<name>A0A3B0VC19_9ZZZZ</name>
<dbReference type="GO" id="GO:0005829">
    <property type="term" value="C:cytosol"/>
    <property type="evidence" value="ECO:0007669"/>
    <property type="project" value="TreeGrafter"/>
</dbReference>
<protein>
    <recommendedName>
        <fullName evidence="2">Nitrogen regulatory protein P-II</fullName>
    </recommendedName>
</protein>
<evidence type="ECO:0008006" key="2">
    <source>
        <dbReference type="Google" id="ProtNLM"/>
    </source>
</evidence>
<accession>A0A3B0VC19</accession>
<dbReference type="GO" id="GO:0006808">
    <property type="term" value="P:regulation of nitrogen utilization"/>
    <property type="evidence" value="ECO:0007669"/>
    <property type="project" value="InterPro"/>
</dbReference>
<dbReference type="GO" id="GO:0005524">
    <property type="term" value="F:ATP binding"/>
    <property type="evidence" value="ECO:0007669"/>
    <property type="project" value="TreeGrafter"/>
</dbReference>
<sequence length="109" mass="12148">MDFRKITAIIQKDTLEKVEDQLRELGVPGVSVTHVKGYGHYANFFSKDWLVSHVRIEVFIGQERAEEVATAIMNAAHTGMDGDGIVAVLPVESVYQIQTLQKCVKDVCN</sequence>
<organism evidence="1">
    <name type="scientific">hydrothermal vent metagenome</name>
    <dbReference type="NCBI Taxonomy" id="652676"/>
    <lineage>
        <taxon>unclassified sequences</taxon>
        <taxon>metagenomes</taxon>
        <taxon>ecological metagenomes</taxon>
    </lineage>
</organism>
<dbReference type="EMBL" id="UOEY01000118">
    <property type="protein sequence ID" value="VAW41105.1"/>
    <property type="molecule type" value="Genomic_DNA"/>
</dbReference>
<dbReference type="PANTHER" id="PTHR30115">
    <property type="entry name" value="NITROGEN REGULATORY PROTEIN P-II"/>
    <property type="match status" value="1"/>
</dbReference>
<gene>
    <name evidence="1" type="ORF">MNBD_DELTA04-943</name>
</gene>
<dbReference type="InterPro" id="IPR015867">
    <property type="entry name" value="N-reg_PII/ATP_PRibTrfase_C"/>
</dbReference>
<proteinExistence type="predicted"/>
<reference evidence="1" key="1">
    <citation type="submission" date="2018-06" db="EMBL/GenBank/DDBJ databases">
        <authorList>
            <person name="Zhirakovskaya E."/>
        </authorList>
    </citation>
    <scope>NUCLEOTIDE SEQUENCE</scope>
</reference>
<dbReference type="SMART" id="SM00938">
    <property type="entry name" value="P-II"/>
    <property type="match status" value="1"/>
</dbReference>
<dbReference type="Gene3D" id="3.30.70.120">
    <property type="match status" value="1"/>
</dbReference>
<dbReference type="PANTHER" id="PTHR30115:SF11">
    <property type="entry name" value="NITROGEN REGULATORY PROTEIN P-II HOMOLOG"/>
    <property type="match status" value="1"/>
</dbReference>
<dbReference type="GO" id="GO:0030234">
    <property type="term" value="F:enzyme regulator activity"/>
    <property type="evidence" value="ECO:0007669"/>
    <property type="project" value="InterPro"/>
</dbReference>
<dbReference type="PROSITE" id="PS51343">
    <property type="entry name" value="PII_GLNB_DOM"/>
    <property type="match status" value="1"/>
</dbReference>
<dbReference type="AlphaFoldDB" id="A0A3B0VC19"/>
<dbReference type="InterPro" id="IPR002187">
    <property type="entry name" value="N-reg_PII"/>
</dbReference>
<dbReference type="InterPro" id="IPR011322">
    <property type="entry name" value="N-reg_PII-like_a/b"/>
</dbReference>
<dbReference type="SUPFAM" id="SSF54913">
    <property type="entry name" value="GlnB-like"/>
    <property type="match status" value="1"/>
</dbReference>
<evidence type="ECO:0000313" key="1">
    <source>
        <dbReference type="EMBL" id="VAW41105.1"/>
    </source>
</evidence>
<dbReference type="Pfam" id="PF00543">
    <property type="entry name" value="P-II"/>
    <property type="match status" value="1"/>
</dbReference>
<dbReference type="PRINTS" id="PR00340">
    <property type="entry name" value="PIIGLNB"/>
</dbReference>